<dbReference type="AlphaFoldDB" id="A0A3B4TIH4"/>
<dbReference type="Proteomes" id="UP000261420">
    <property type="component" value="Unplaced"/>
</dbReference>
<name>A0A3B4TIH4_SERDU</name>
<accession>A0A3B4TIH4</accession>
<reference evidence="2" key="1">
    <citation type="submission" date="2025-08" db="UniProtKB">
        <authorList>
            <consortium name="Ensembl"/>
        </authorList>
    </citation>
    <scope>IDENTIFICATION</scope>
</reference>
<organism evidence="2 3">
    <name type="scientific">Seriola dumerili</name>
    <name type="common">Greater amberjack</name>
    <name type="synonym">Caranx dumerili</name>
    <dbReference type="NCBI Taxonomy" id="41447"/>
    <lineage>
        <taxon>Eukaryota</taxon>
        <taxon>Metazoa</taxon>
        <taxon>Chordata</taxon>
        <taxon>Craniata</taxon>
        <taxon>Vertebrata</taxon>
        <taxon>Euteleostomi</taxon>
        <taxon>Actinopterygii</taxon>
        <taxon>Neopterygii</taxon>
        <taxon>Teleostei</taxon>
        <taxon>Neoteleostei</taxon>
        <taxon>Acanthomorphata</taxon>
        <taxon>Carangaria</taxon>
        <taxon>Carangiformes</taxon>
        <taxon>Carangidae</taxon>
        <taxon>Seriola</taxon>
    </lineage>
</organism>
<dbReference type="InterPro" id="IPR001849">
    <property type="entry name" value="PH_domain"/>
</dbReference>
<proteinExistence type="predicted"/>
<dbReference type="Ensembl" id="ENSSDUT00000005880.1">
    <property type="protein sequence ID" value="ENSSDUP00000005767.1"/>
    <property type="gene ID" value="ENSSDUG00000004245.1"/>
</dbReference>
<dbReference type="PROSITE" id="PS50003">
    <property type="entry name" value="PH_DOMAIN"/>
    <property type="match status" value="1"/>
</dbReference>
<feature type="domain" description="PH" evidence="1">
    <location>
        <begin position="1"/>
        <end position="34"/>
    </location>
</feature>
<evidence type="ECO:0000313" key="3">
    <source>
        <dbReference type="Proteomes" id="UP000261420"/>
    </source>
</evidence>
<keyword evidence="3" id="KW-1185">Reference proteome</keyword>
<sequence length="49" mass="5723">MFTFQSTTGDSYKLRALDAKEQELWMTQLQLCSRRHSDSNLFPFNSSCC</sequence>
<protein>
    <recommendedName>
        <fullName evidence="1">PH domain-containing protein</fullName>
    </recommendedName>
</protein>
<reference evidence="2" key="2">
    <citation type="submission" date="2025-09" db="UniProtKB">
        <authorList>
            <consortium name="Ensembl"/>
        </authorList>
    </citation>
    <scope>IDENTIFICATION</scope>
</reference>
<evidence type="ECO:0000259" key="1">
    <source>
        <dbReference type="PROSITE" id="PS50003"/>
    </source>
</evidence>
<evidence type="ECO:0000313" key="2">
    <source>
        <dbReference type="Ensembl" id="ENSSDUP00000005767.1"/>
    </source>
</evidence>
<dbReference type="STRING" id="41447.ENSSDUP00000005767"/>
<dbReference type="GeneTree" id="ENSGT00940000179751"/>